<keyword evidence="1" id="KW-0175">Coiled coil</keyword>
<name>A0A4V3X946_9AGAM</name>
<evidence type="ECO:0000256" key="1">
    <source>
        <dbReference type="SAM" id="Coils"/>
    </source>
</evidence>
<gene>
    <name evidence="2" type="ORF">EW145_g8593</name>
</gene>
<dbReference type="Proteomes" id="UP000308199">
    <property type="component" value="Unassembled WGS sequence"/>
</dbReference>
<accession>A0A4V3X946</accession>
<reference evidence="2 3" key="1">
    <citation type="submission" date="2019-02" db="EMBL/GenBank/DDBJ databases">
        <title>Genome sequencing of the rare red list fungi Phellinidium pouzarii.</title>
        <authorList>
            <person name="Buettner E."/>
            <person name="Kellner H."/>
        </authorList>
    </citation>
    <scope>NUCLEOTIDE SEQUENCE [LARGE SCALE GENOMIC DNA]</scope>
    <source>
        <strain evidence="2 3">DSM 108285</strain>
    </source>
</reference>
<proteinExistence type="predicted"/>
<comment type="caution">
    <text evidence="2">The sequence shown here is derived from an EMBL/GenBank/DDBJ whole genome shotgun (WGS) entry which is preliminary data.</text>
</comment>
<dbReference type="AlphaFoldDB" id="A0A4V3X946"/>
<organism evidence="2 3">
    <name type="scientific">Phellinidium pouzarii</name>
    <dbReference type="NCBI Taxonomy" id="167371"/>
    <lineage>
        <taxon>Eukaryota</taxon>
        <taxon>Fungi</taxon>
        <taxon>Dikarya</taxon>
        <taxon>Basidiomycota</taxon>
        <taxon>Agaricomycotina</taxon>
        <taxon>Agaricomycetes</taxon>
        <taxon>Hymenochaetales</taxon>
        <taxon>Hymenochaetaceae</taxon>
        <taxon>Phellinidium</taxon>
    </lineage>
</organism>
<sequence length="182" mass="20450">MEERIVELERWSEELNGDLADALDSETRLKRELHHAAHAADAHAHRLADARHAAETERARHLREIGDLRDALEAEVAAGRTLRDANYRLRESVEAAERTLDMQRVENERLRALLAEEDSAAAATAARLEDALEEVHGETRRLRKLLRDQEAMEAAYGERIGTLQGSLEKVGAFLTSKGIPMD</sequence>
<keyword evidence="3" id="KW-1185">Reference proteome</keyword>
<dbReference type="EMBL" id="SGPK01001549">
    <property type="protein sequence ID" value="THG92772.1"/>
    <property type="molecule type" value="Genomic_DNA"/>
</dbReference>
<protein>
    <submittedName>
        <fullName evidence="2">Uncharacterized protein</fullName>
    </submittedName>
</protein>
<evidence type="ECO:0000313" key="3">
    <source>
        <dbReference type="Proteomes" id="UP000308199"/>
    </source>
</evidence>
<feature type="coiled-coil region" evidence="1">
    <location>
        <begin position="93"/>
        <end position="148"/>
    </location>
</feature>
<evidence type="ECO:0000313" key="2">
    <source>
        <dbReference type="EMBL" id="THG92772.1"/>
    </source>
</evidence>
<dbReference type="OrthoDB" id="3264307at2759"/>